<evidence type="ECO:0000256" key="3">
    <source>
        <dbReference type="ARBA" id="ARBA00022676"/>
    </source>
</evidence>
<evidence type="ECO:0000256" key="8">
    <source>
        <dbReference type="ARBA" id="ARBA00037904"/>
    </source>
</evidence>
<feature type="transmembrane region" description="Helical" evidence="11">
    <location>
        <begin position="180"/>
        <end position="200"/>
    </location>
</feature>
<evidence type="ECO:0000259" key="12">
    <source>
        <dbReference type="Pfam" id="PF00535"/>
    </source>
</evidence>
<feature type="domain" description="Glycosyltransferase 2-like" evidence="12">
    <location>
        <begin position="48"/>
        <end position="228"/>
    </location>
</feature>
<evidence type="ECO:0000313" key="14">
    <source>
        <dbReference type="Proteomes" id="UP000639396"/>
    </source>
</evidence>
<keyword evidence="5" id="KW-0125">Carotenoid biosynthesis</keyword>
<keyword evidence="6 11" id="KW-0472">Membrane</keyword>
<dbReference type="Gene3D" id="3.90.550.10">
    <property type="entry name" value="Spore Coat Polysaccharide Biosynthesis Protein SpsA, Chain A"/>
    <property type="match status" value="1"/>
</dbReference>
<proteinExistence type="inferred from homology"/>
<evidence type="ECO:0000256" key="2">
    <source>
        <dbReference type="ARBA" id="ARBA00022475"/>
    </source>
</evidence>
<evidence type="ECO:0000256" key="4">
    <source>
        <dbReference type="ARBA" id="ARBA00022679"/>
    </source>
</evidence>
<dbReference type="PANTHER" id="PTHR43646">
    <property type="entry name" value="GLYCOSYLTRANSFERASE"/>
    <property type="match status" value="1"/>
</dbReference>
<dbReference type="InterPro" id="IPR001173">
    <property type="entry name" value="Glyco_trans_2-like"/>
</dbReference>
<name>A0A927H243_9BACL</name>
<comment type="similarity">
    <text evidence="9">Belongs to the glycosyltransferase 2 family. CrtQ subfamily.</text>
</comment>
<feature type="transmembrane region" description="Helical" evidence="11">
    <location>
        <begin position="349"/>
        <end position="368"/>
    </location>
</feature>
<organism evidence="13 14">
    <name type="scientific">Paenibacillus oceani</name>
    <dbReference type="NCBI Taxonomy" id="2772510"/>
    <lineage>
        <taxon>Bacteria</taxon>
        <taxon>Bacillati</taxon>
        <taxon>Bacillota</taxon>
        <taxon>Bacilli</taxon>
        <taxon>Bacillales</taxon>
        <taxon>Paenibacillaceae</taxon>
        <taxon>Paenibacillus</taxon>
    </lineage>
</organism>
<evidence type="ECO:0000256" key="7">
    <source>
        <dbReference type="ARBA" id="ARBA00037281"/>
    </source>
</evidence>
<dbReference type="GO" id="GO:0005886">
    <property type="term" value="C:plasma membrane"/>
    <property type="evidence" value="ECO:0007669"/>
    <property type="project" value="UniProtKB-SubCell"/>
</dbReference>
<protein>
    <recommendedName>
        <fullName evidence="10">4,4'-diaponeurosporenoate glycosyltransferase</fullName>
    </recommendedName>
</protein>
<gene>
    <name evidence="13" type="ORF">IDH45_23115</name>
</gene>
<keyword evidence="11" id="KW-0812">Transmembrane</keyword>
<evidence type="ECO:0000256" key="6">
    <source>
        <dbReference type="ARBA" id="ARBA00023136"/>
    </source>
</evidence>
<keyword evidence="11" id="KW-1133">Transmembrane helix</keyword>
<dbReference type="Proteomes" id="UP000639396">
    <property type="component" value="Unassembled WGS sequence"/>
</dbReference>
<evidence type="ECO:0000256" key="11">
    <source>
        <dbReference type="SAM" id="Phobius"/>
    </source>
</evidence>
<comment type="pathway">
    <text evidence="8">Carotenoid biosynthesis; staphyloxanthin biosynthesis; staphyloxanthin from farnesyl diphosphate: step 4/5.</text>
</comment>
<keyword evidence="4" id="KW-0808">Transferase</keyword>
<dbReference type="SUPFAM" id="SSF53448">
    <property type="entry name" value="Nucleotide-diphospho-sugar transferases"/>
    <property type="match status" value="1"/>
</dbReference>
<keyword evidence="2" id="KW-1003">Cell membrane</keyword>
<comment type="subcellular location">
    <subcellularLocation>
        <location evidence="1">Cell membrane</location>
    </subcellularLocation>
</comment>
<keyword evidence="3" id="KW-0328">Glycosyltransferase</keyword>
<dbReference type="GO" id="GO:0016117">
    <property type="term" value="P:carotenoid biosynthetic process"/>
    <property type="evidence" value="ECO:0007669"/>
    <property type="project" value="UniProtKB-KW"/>
</dbReference>
<evidence type="ECO:0000256" key="1">
    <source>
        <dbReference type="ARBA" id="ARBA00004236"/>
    </source>
</evidence>
<evidence type="ECO:0000256" key="9">
    <source>
        <dbReference type="ARBA" id="ARBA00038120"/>
    </source>
</evidence>
<dbReference type="InterPro" id="IPR029044">
    <property type="entry name" value="Nucleotide-diphossugar_trans"/>
</dbReference>
<comment type="caution">
    <text evidence="13">The sequence shown here is derived from an EMBL/GenBank/DDBJ whole genome shotgun (WGS) entry which is preliminary data.</text>
</comment>
<sequence>MRFFDLLGSVTLLYWLVMLLSASAGLKLLRPLPFAPAAKRKGETPLVSVIVAAKEEEASIADTVRYLLEQDYPRLEIIAINDRSQDGTGRRLDELKRWSEKRPSTAIPLKVVHITALPEGWLGKNHALYQGYLQAKGSYLLFTDADVRFRSTAIRDALSYAESSGADHLTLTPLMIARSFWLRAFVQYFMFSLNLFLRLWRANDDRQIKFGTGIGAFNLITRKAYEAIGTHRALAMRPDDDLRLGVLVKRAGFKQRLLIGKNHLEVEWYPTLQEAVKGLEKNLFSGFGYRLPMAVFGMLGQLLAFFGPFAGLLLLPTWGGFAYAASAAILVGLYIASTRRMSKDSGKEAWALPAAVWMLIVVLARSVYLTLRRGGIYWRGTFYPLDRLRSMRDGDSQGGGSGPQLGK</sequence>
<dbReference type="EMBL" id="JACXJA010000034">
    <property type="protein sequence ID" value="MBD2864872.1"/>
    <property type="molecule type" value="Genomic_DNA"/>
</dbReference>
<comment type="function">
    <text evidence="7">Catalyzes the glycosylation of 4,4'-diaponeurosporenoate, i.e. the esterification of glucose at the C1'' position with the carboxyl group of 4,4'-diaponeurosporenic acid, to form glycosyl-4,4'-diaponeurosporenoate. This is a step in the biosynthesis of staphyloxanthin, an orange pigment present in most staphylococci strains.</text>
</comment>
<feature type="transmembrane region" description="Helical" evidence="11">
    <location>
        <begin position="291"/>
        <end position="314"/>
    </location>
</feature>
<dbReference type="PANTHER" id="PTHR43646:SF2">
    <property type="entry name" value="GLYCOSYLTRANSFERASE 2-LIKE DOMAIN-CONTAINING PROTEIN"/>
    <property type="match status" value="1"/>
</dbReference>
<evidence type="ECO:0000313" key="13">
    <source>
        <dbReference type="EMBL" id="MBD2864872.1"/>
    </source>
</evidence>
<dbReference type="Pfam" id="PF00535">
    <property type="entry name" value="Glycos_transf_2"/>
    <property type="match status" value="1"/>
</dbReference>
<evidence type="ECO:0000256" key="5">
    <source>
        <dbReference type="ARBA" id="ARBA00022746"/>
    </source>
</evidence>
<feature type="transmembrane region" description="Helical" evidence="11">
    <location>
        <begin position="320"/>
        <end position="337"/>
    </location>
</feature>
<accession>A0A927H243</accession>
<evidence type="ECO:0000256" key="10">
    <source>
        <dbReference type="ARBA" id="ARBA00040345"/>
    </source>
</evidence>
<reference evidence="13" key="1">
    <citation type="submission" date="2020-09" db="EMBL/GenBank/DDBJ databases">
        <title>A novel bacterium of genus Paenibacillus, isolated from South China Sea.</title>
        <authorList>
            <person name="Huang H."/>
            <person name="Mo K."/>
            <person name="Hu Y."/>
        </authorList>
    </citation>
    <scope>NUCLEOTIDE SEQUENCE</scope>
    <source>
        <strain evidence="13">IB182363</strain>
    </source>
</reference>
<dbReference type="CDD" id="cd06423">
    <property type="entry name" value="CESA_like"/>
    <property type="match status" value="1"/>
</dbReference>
<keyword evidence="14" id="KW-1185">Reference proteome</keyword>
<dbReference type="AlphaFoldDB" id="A0A927H243"/>
<dbReference type="GO" id="GO:0016757">
    <property type="term" value="F:glycosyltransferase activity"/>
    <property type="evidence" value="ECO:0007669"/>
    <property type="project" value="UniProtKB-KW"/>
</dbReference>
<dbReference type="RefSeq" id="WP_190930493.1">
    <property type="nucleotide sequence ID" value="NZ_JACXJA010000034.1"/>
</dbReference>